<gene>
    <name evidence="2" type="ORF">B0T22DRAFT_469582</name>
</gene>
<evidence type="ECO:0000256" key="1">
    <source>
        <dbReference type="SAM" id="MobiDB-lite"/>
    </source>
</evidence>
<organism evidence="2 3">
    <name type="scientific">Podospora appendiculata</name>
    <dbReference type="NCBI Taxonomy" id="314037"/>
    <lineage>
        <taxon>Eukaryota</taxon>
        <taxon>Fungi</taxon>
        <taxon>Dikarya</taxon>
        <taxon>Ascomycota</taxon>
        <taxon>Pezizomycotina</taxon>
        <taxon>Sordariomycetes</taxon>
        <taxon>Sordariomycetidae</taxon>
        <taxon>Sordariales</taxon>
        <taxon>Podosporaceae</taxon>
        <taxon>Podospora</taxon>
    </lineage>
</organism>
<dbReference type="AlphaFoldDB" id="A0AAE0X3M6"/>
<reference evidence="2" key="2">
    <citation type="submission" date="2023-06" db="EMBL/GenBank/DDBJ databases">
        <authorList>
            <consortium name="Lawrence Berkeley National Laboratory"/>
            <person name="Haridas S."/>
            <person name="Hensen N."/>
            <person name="Bonometti L."/>
            <person name="Westerberg I."/>
            <person name="Brannstrom I.O."/>
            <person name="Guillou S."/>
            <person name="Cros-Aarteil S."/>
            <person name="Calhoun S."/>
            <person name="Kuo A."/>
            <person name="Mondo S."/>
            <person name="Pangilinan J."/>
            <person name="Riley R."/>
            <person name="Labutti K."/>
            <person name="Andreopoulos B."/>
            <person name="Lipzen A."/>
            <person name="Chen C."/>
            <person name="Yanf M."/>
            <person name="Daum C."/>
            <person name="Ng V."/>
            <person name="Clum A."/>
            <person name="Steindorff A."/>
            <person name="Ohm R."/>
            <person name="Martin F."/>
            <person name="Silar P."/>
            <person name="Natvig D."/>
            <person name="Lalanne C."/>
            <person name="Gautier V."/>
            <person name="Ament-Velasquez S.L."/>
            <person name="Kruys A."/>
            <person name="Hutchinson M.I."/>
            <person name="Powell A.J."/>
            <person name="Barry K."/>
            <person name="Miller A.N."/>
            <person name="Grigoriev I.V."/>
            <person name="Debuchy R."/>
            <person name="Gladieux P."/>
            <person name="Thoren M.H."/>
            <person name="Johannesson H."/>
        </authorList>
    </citation>
    <scope>NUCLEOTIDE SEQUENCE</scope>
    <source>
        <strain evidence="2">CBS 314.62</strain>
    </source>
</reference>
<evidence type="ECO:0000313" key="2">
    <source>
        <dbReference type="EMBL" id="KAK3684091.1"/>
    </source>
</evidence>
<reference evidence="2" key="1">
    <citation type="journal article" date="2023" name="Mol. Phylogenet. Evol.">
        <title>Genome-scale phylogeny and comparative genomics of the fungal order Sordariales.</title>
        <authorList>
            <person name="Hensen N."/>
            <person name="Bonometti L."/>
            <person name="Westerberg I."/>
            <person name="Brannstrom I.O."/>
            <person name="Guillou S."/>
            <person name="Cros-Aarteil S."/>
            <person name="Calhoun S."/>
            <person name="Haridas S."/>
            <person name="Kuo A."/>
            <person name="Mondo S."/>
            <person name="Pangilinan J."/>
            <person name="Riley R."/>
            <person name="LaButti K."/>
            <person name="Andreopoulos B."/>
            <person name="Lipzen A."/>
            <person name="Chen C."/>
            <person name="Yan M."/>
            <person name="Daum C."/>
            <person name="Ng V."/>
            <person name="Clum A."/>
            <person name="Steindorff A."/>
            <person name="Ohm R.A."/>
            <person name="Martin F."/>
            <person name="Silar P."/>
            <person name="Natvig D.O."/>
            <person name="Lalanne C."/>
            <person name="Gautier V."/>
            <person name="Ament-Velasquez S.L."/>
            <person name="Kruys A."/>
            <person name="Hutchinson M.I."/>
            <person name="Powell A.J."/>
            <person name="Barry K."/>
            <person name="Miller A.N."/>
            <person name="Grigoriev I.V."/>
            <person name="Debuchy R."/>
            <person name="Gladieux P."/>
            <person name="Hiltunen Thoren M."/>
            <person name="Johannesson H."/>
        </authorList>
    </citation>
    <scope>NUCLEOTIDE SEQUENCE</scope>
    <source>
        <strain evidence="2">CBS 314.62</strain>
    </source>
</reference>
<name>A0AAE0X3M6_9PEZI</name>
<protein>
    <submittedName>
        <fullName evidence="2">Uncharacterized protein</fullName>
    </submittedName>
</protein>
<dbReference type="Proteomes" id="UP001270362">
    <property type="component" value="Unassembled WGS sequence"/>
</dbReference>
<proteinExistence type="predicted"/>
<comment type="caution">
    <text evidence="2">The sequence shown here is derived from an EMBL/GenBank/DDBJ whole genome shotgun (WGS) entry which is preliminary data.</text>
</comment>
<dbReference type="EMBL" id="JAULSO010000004">
    <property type="protein sequence ID" value="KAK3684091.1"/>
    <property type="molecule type" value="Genomic_DNA"/>
</dbReference>
<keyword evidence="3" id="KW-1185">Reference proteome</keyword>
<feature type="region of interest" description="Disordered" evidence="1">
    <location>
        <begin position="1"/>
        <end position="20"/>
    </location>
</feature>
<evidence type="ECO:0000313" key="3">
    <source>
        <dbReference type="Proteomes" id="UP001270362"/>
    </source>
</evidence>
<accession>A0AAE0X3M6</accession>
<sequence>MTSTPSIASSDISGHLSTSSTTIASGWFDHVLRKKYRDPSKFKETLNRIYGEGDYQIKVRRDRWILALRRPMRPGEMEEIEKDTIEHY</sequence>